<comment type="caution">
    <text evidence="1">The sequence shown here is derived from an EMBL/GenBank/DDBJ whole genome shotgun (WGS) entry which is preliminary data.</text>
</comment>
<evidence type="ECO:0000313" key="2">
    <source>
        <dbReference type="Proteomes" id="UP000286134"/>
    </source>
</evidence>
<organism evidence="1 2">
    <name type="scientific">Erysiphe neolycopersici</name>
    <dbReference type="NCBI Taxonomy" id="212602"/>
    <lineage>
        <taxon>Eukaryota</taxon>
        <taxon>Fungi</taxon>
        <taxon>Dikarya</taxon>
        <taxon>Ascomycota</taxon>
        <taxon>Pezizomycotina</taxon>
        <taxon>Leotiomycetes</taxon>
        <taxon>Erysiphales</taxon>
        <taxon>Erysiphaceae</taxon>
        <taxon>Erysiphe</taxon>
    </lineage>
</organism>
<dbReference type="AlphaFoldDB" id="A0A420HEH8"/>
<dbReference type="Proteomes" id="UP000286134">
    <property type="component" value="Unassembled WGS sequence"/>
</dbReference>
<keyword evidence="2" id="KW-1185">Reference proteome</keyword>
<reference evidence="1 2" key="1">
    <citation type="journal article" date="2018" name="BMC Genomics">
        <title>Comparative genome analyses reveal sequence features reflecting distinct modes of host-adaptation between dicot and monocot powdery mildew.</title>
        <authorList>
            <person name="Wu Y."/>
            <person name="Ma X."/>
            <person name="Pan Z."/>
            <person name="Kale S.D."/>
            <person name="Song Y."/>
            <person name="King H."/>
            <person name="Zhang Q."/>
            <person name="Presley C."/>
            <person name="Deng X."/>
            <person name="Wei C.I."/>
            <person name="Xiao S."/>
        </authorList>
    </citation>
    <scope>NUCLEOTIDE SEQUENCE [LARGE SCALE GENOMIC DNA]</scope>
    <source>
        <strain evidence="1">UMSG2</strain>
    </source>
</reference>
<evidence type="ECO:0000313" key="1">
    <source>
        <dbReference type="EMBL" id="RKF55793.1"/>
    </source>
</evidence>
<accession>A0A420HEH8</accession>
<name>A0A420HEH8_9PEZI</name>
<dbReference type="STRING" id="212602.A0A420HEH8"/>
<proteinExistence type="predicted"/>
<gene>
    <name evidence="1" type="ORF">OnM2_086045</name>
</gene>
<dbReference type="OrthoDB" id="4774312at2759"/>
<sequence length="239" mass="27068">MIIVTVGFLKKSGLSAKRLSERGFEGLTMNVTDGTSTEFTHYVEFDIGVLGIWRRVEAFVISFIASNVDEVHLLLGMLWLHAVDAKIRIRESIIEIVNIRNGENVINAEGPQFIESESHKLVLSPKKETKSQPIEFEEVSSEYSEYTLYDSDDDSDESLSDAEIAKKQMNERGLIEQIKTKIAVKINSTKNVPKYPEKRKPFIRKISEAPQIEIDEWFSGTGAKIGELSNSERDKVTRL</sequence>
<protein>
    <submittedName>
        <fullName evidence="1">Uncharacterized protein</fullName>
    </submittedName>
</protein>
<dbReference type="EMBL" id="MCFK01008695">
    <property type="protein sequence ID" value="RKF55793.1"/>
    <property type="molecule type" value="Genomic_DNA"/>
</dbReference>